<protein>
    <submittedName>
        <fullName evidence="1">Uncharacterized protein</fullName>
    </submittedName>
</protein>
<evidence type="ECO:0000313" key="2">
    <source>
        <dbReference type="Proteomes" id="UP000037023"/>
    </source>
</evidence>
<gene>
    <name evidence="1" type="ORF">ADK34_22255</name>
</gene>
<name>A0A0L8K762_STRVR</name>
<organism evidence="1 2">
    <name type="scientific">Streptomyces viridochromogenes</name>
    <dbReference type="NCBI Taxonomy" id="1938"/>
    <lineage>
        <taxon>Bacteria</taxon>
        <taxon>Bacillati</taxon>
        <taxon>Actinomycetota</taxon>
        <taxon>Actinomycetes</taxon>
        <taxon>Kitasatosporales</taxon>
        <taxon>Streptomycetaceae</taxon>
        <taxon>Streptomyces</taxon>
    </lineage>
</organism>
<evidence type="ECO:0000313" key="1">
    <source>
        <dbReference type="EMBL" id="KOG21703.1"/>
    </source>
</evidence>
<sequence>MTVRSRGRPPAGAGEVGSAAFVLVAALTLAPDVSPAVFPLMTVSMAGGLPAACCTGAAAACASGPRAPAVGVLAVGEAPAVGTVGAGPSDSGPRAVWEGAAAAGGVPAPASAVTGVNGAAASGGWASG</sequence>
<proteinExistence type="predicted"/>
<dbReference type="PATRIC" id="fig|1938.6.peg.4797"/>
<comment type="caution">
    <text evidence="1">The sequence shown here is derived from an EMBL/GenBank/DDBJ whole genome shotgun (WGS) entry which is preliminary data.</text>
</comment>
<dbReference type="EMBL" id="LGUP01000254">
    <property type="protein sequence ID" value="KOG21703.1"/>
    <property type="molecule type" value="Genomic_DNA"/>
</dbReference>
<accession>A0A0L8K762</accession>
<dbReference type="Proteomes" id="UP000037023">
    <property type="component" value="Unassembled WGS sequence"/>
</dbReference>
<dbReference type="AlphaFoldDB" id="A0A0L8K762"/>
<feature type="non-terminal residue" evidence="1">
    <location>
        <position position="128"/>
    </location>
</feature>
<reference evidence="1 2" key="1">
    <citation type="submission" date="2015-06" db="EMBL/GenBank/DDBJ databases">
        <authorList>
            <person name="Hoefler B.C."/>
            <person name="Straight P.D."/>
        </authorList>
    </citation>
    <scope>NUCLEOTIDE SEQUENCE [LARGE SCALE GENOMIC DNA]</scope>
    <source>
        <strain evidence="1 2">NRRL 3427</strain>
    </source>
</reference>